<organism evidence="1 2">
    <name type="scientific">Giardia intestinalis</name>
    <name type="common">Giardia lamblia</name>
    <dbReference type="NCBI Taxonomy" id="5741"/>
    <lineage>
        <taxon>Eukaryota</taxon>
        <taxon>Metamonada</taxon>
        <taxon>Diplomonadida</taxon>
        <taxon>Hexamitidae</taxon>
        <taxon>Giardiinae</taxon>
        <taxon>Giardia</taxon>
    </lineage>
</organism>
<sequence>MAGRCYVARPDAVTIRKGHRGGLWLQCWGAEEGAASRGIGGGWSPAGPGPRAPGRACFMEYKTGQKSRRYWFVVNQNDACL</sequence>
<comment type="caution">
    <text evidence="1">The sequence shown here is derived from an EMBL/GenBank/DDBJ whole genome shotgun (WGS) entry which is preliminary data.</text>
</comment>
<evidence type="ECO:0000313" key="1">
    <source>
        <dbReference type="EMBL" id="ESU42520.1"/>
    </source>
</evidence>
<dbReference type="AlphaFoldDB" id="V6TZT5"/>
<reference evidence="1 2" key="2">
    <citation type="journal article" date="2013" name="Genome Biol. Evol.">
        <title>Genome sequencing of Giardia lamblia genotypes A2 and B isolates (DH and GS) and comparative analysis with the genomes of genotypes A1 and E (WB and Pig).</title>
        <authorList>
            <person name="Adam R.D."/>
            <person name="Dahlstrom E.W."/>
            <person name="Martens C.A."/>
            <person name="Bruno D.P."/>
            <person name="Barbian K.D."/>
            <person name="Ricklefs S.M."/>
            <person name="Hernandez M.M."/>
            <person name="Narla N.P."/>
            <person name="Patel R.B."/>
            <person name="Porcella S.F."/>
            <person name="Nash T.E."/>
        </authorList>
    </citation>
    <scope>NUCLEOTIDE SEQUENCE [LARGE SCALE GENOMIC DNA]</scope>
    <source>
        <strain evidence="1 2">GS</strain>
    </source>
</reference>
<accession>V6TZT5</accession>
<dbReference type="Proteomes" id="UP000018040">
    <property type="component" value="Unassembled WGS sequence"/>
</dbReference>
<name>V6TZT5_GIAIN</name>
<gene>
    <name evidence="1" type="ORF">GSB_151264</name>
</gene>
<proteinExistence type="predicted"/>
<evidence type="ECO:0000313" key="2">
    <source>
        <dbReference type="Proteomes" id="UP000018040"/>
    </source>
</evidence>
<protein>
    <submittedName>
        <fullName evidence="1">Uncharacterized protein</fullName>
    </submittedName>
</protein>
<reference evidence="2" key="1">
    <citation type="submission" date="2012-02" db="EMBL/GenBank/DDBJ databases">
        <title>Genome sequencing of Giardia lamblia Genotypes A2 and B isolates (DH and GS) and comparative analysis with the genomes of Genotypes A1 and E (WB and Pig).</title>
        <authorList>
            <person name="Adam R."/>
            <person name="Dahlstrom E."/>
            <person name="Martens C."/>
            <person name="Bruno D."/>
            <person name="Barbian K."/>
            <person name="Porcella S.F."/>
            <person name="Nash T."/>
        </authorList>
    </citation>
    <scope>NUCLEOTIDE SEQUENCE</scope>
    <source>
        <strain evidence="2">GS</strain>
    </source>
</reference>
<dbReference type="EMBL" id="AHHH01000079">
    <property type="protein sequence ID" value="ESU42520.1"/>
    <property type="molecule type" value="Genomic_DNA"/>
</dbReference>